<dbReference type="AlphaFoldDB" id="A0A494XTY0"/>
<evidence type="ECO:0000256" key="1">
    <source>
        <dbReference type="SAM" id="Phobius"/>
    </source>
</evidence>
<keyword evidence="1" id="KW-0812">Transmembrane</keyword>
<feature type="transmembrane region" description="Helical" evidence="1">
    <location>
        <begin position="46"/>
        <end position="69"/>
    </location>
</feature>
<dbReference type="OrthoDB" id="195502at2"/>
<keyword evidence="1" id="KW-0472">Membrane</keyword>
<reference evidence="2 3" key="1">
    <citation type="submission" date="2018-10" db="EMBL/GenBank/DDBJ databases">
        <title>Cohnella sp. M2MS4P-1, whole genome shotgun sequence.</title>
        <authorList>
            <person name="Tuo L."/>
        </authorList>
    </citation>
    <scope>NUCLEOTIDE SEQUENCE [LARGE SCALE GENOMIC DNA]</scope>
    <source>
        <strain evidence="2 3">M2MS4P-1</strain>
    </source>
</reference>
<feature type="transmembrane region" description="Helical" evidence="1">
    <location>
        <begin position="179"/>
        <end position="198"/>
    </location>
</feature>
<organism evidence="2 3">
    <name type="scientific">Cohnella endophytica</name>
    <dbReference type="NCBI Taxonomy" id="2419778"/>
    <lineage>
        <taxon>Bacteria</taxon>
        <taxon>Bacillati</taxon>
        <taxon>Bacillota</taxon>
        <taxon>Bacilli</taxon>
        <taxon>Bacillales</taxon>
        <taxon>Paenibacillaceae</taxon>
        <taxon>Cohnella</taxon>
    </lineage>
</organism>
<keyword evidence="3" id="KW-1185">Reference proteome</keyword>
<evidence type="ECO:0000313" key="2">
    <source>
        <dbReference type="EMBL" id="RKP51549.1"/>
    </source>
</evidence>
<dbReference type="InterPro" id="IPR018750">
    <property type="entry name" value="DUF2306_membrane"/>
</dbReference>
<dbReference type="Pfam" id="PF10067">
    <property type="entry name" value="DUF2306"/>
    <property type="match status" value="1"/>
</dbReference>
<dbReference type="Proteomes" id="UP000282076">
    <property type="component" value="Unassembled WGS sequence"/>
</dbReference>
<feature type="transmembrane region" description="Helical" evidence="1">
    <location>
        <begin position="154"/>
        <end position="173"/>
    </location>
</feature>
<dbReference type="RefSeq" id="WP_120978248.1">
    <property type="nucleotide sequence ID" value="NZ_RBZM01000007.1"/>
</dbReference>
<name>A0A494XTY0_9BACL</name>
<protein>
    <submittedName>
        <fullName evidence="2">DUF2306 domain-containing protein</fullName>
    </submittedName>
</protein>
<proteinExistence type="predicted"/>
<dbReference type="EMBL" id="RBZM01000007">
    <property type="protein sequence ID" value="RKP51549.1"/>
    <property type="molecule type" value="Genomic_DNA"/>
</dbReference>
<gene>
    <name evidence="2" type="ORF">D7Z26_17330</name>
</gene>
<feature type="transmembrane region" description="Helical" evidence="1">
    <location>
        <begin position="113"/>
        <end position="134"/>
    </location>
</feature>
<feature type="transmembrane region" description="Helical" evidence="1">
    <location>
        <begin position="7"/>
        <end position="26"/>
    </location>
</feature>
<comment type="caution">
    <text evidence="2">The sequence shown here is derived from an EMBL/GenBank/DDBJ whole genome shotgun (WGS) entry which is preliminary data.</text>
</comment>
<accession>A0A494XTY0</accession>
<sequence length="214" mass="24779">MRITRNIFIFLFAFLIVAYAVIQYGFYDPKLAGLVQYKLKSPDFHVTPWVYFLYAHIVTGSMALLIGPFQIFRKQSNPKAKSRHRRWGKIYVACIFVSGLINIYLSMFASGGWVARTGFFTMDLVWMYATYAAVERIMKKDIQGHRGWMLRSYAITFAAVTLRLYQVPLMFVWEFESAYKLSAWLCWTLNLVAIEIAIRYKAAKRQAAEASLAS</sequence>
<evidence type="ECO:0000313" key="3">
    <source>
        <dbReference type="Proteomes" id="UP000282076"/>
    </source>
</evidence>
<feature type="transmembrane region" description="Helical" evidence="1">
    <location>
        <begin position="90"/>
        <end position="107"/>
    </location>
</feature>
<keyword evidence="1" id="KW-1133">Transmembrane helix</keyword>